<evidence type="ECO:0000256" key="8">
    <source>
        <dbReference type="ARBA" id="ARBA00022989"/>
    </source>
</evidence>
<dbReference type="GO" id="GO:0043048">
    <property type="term" value="P:dolichyl monophosphate biosynthetic process"/>
    <property type="evidence" value="ECO:0007669"/>
    <property type="project" value="TreeGrafter"/>
</dbReference>
<dbReference type="PANTHER" id="PTHR13205:SF15">
    <property type="entry name" value="DOLICHOL KINASE"/>
    <property type="match status" value="1"/>
</dbReference>
<keyword evidence="7" id="KW-0256">Endoplasmic reticulum</keyword>
<comment type="similarity">
    <text evidence="2">Belongs to the polyprenol kinase family.</text>
</comment>
<dbReference type="EMBL" id="UZAL01040547">
    <property type="protein sequence ID" value="VDP77195.1"/>
    <property type="molecule type" value="Genomic_DNA"/>
</dbReference>
<dbReference type="EC" id="2.7.1.108" evidence="3"/>
<comment type="subcellular location">
    <subcellularLocation>
        <location evidence="1">Endoplasmic reticulum membrane</location>
        <topology evidence="1">Multi-pass membrane protein</topology>
    </subcellularLocation>
</comment>
<keyword evidence="8 10" id="KW-1133">Transmembrane helix</keyword>
<proteinExistence type="inferred from homology"/>
<keyword evidence="9 10" id="KW-0472">Membrane</keyword>
<evidence type="ECO:0000256" key="5">
    <source>
        <dbReference type="ARBA" id="ARBA00022692"/>
    </source>
</evidence>
<name>A0A3P8HGH2_9TREM</name>
<evidence type="ECO:0000256" key="1">
    <source>
        <dbReference type="ARBA" id="ARBA00004477"/>
    </source>
</evidence>
<evidence type="ECO:0000256" key="4">
    <source>
        <dbReference type="ARBA" id="ARBA00022679"/>
    </source>
</evidence>
<reference evidence="11 12" key="1">
    <citation type="submission" date="2018-11" db="EMBL/GenBank/DDBJ databases">
        <authorList>
            <consortium name="Pathogen Informatics"/>
        </authorList>
    </citation>
    <scope>NUCLEOTIDE SEQUENCE [LARGE SCALE GENOMIC DNA]</scope>
    <source>
        <strain>Denwood</strain>
        <strain evidence="12">Zambia</strain>
    </source>
</reference>
<keyword evidence="4" id="KW-0808">Transferase</keyword>
<dbReference type="GO" id="GO:0005789">
    <property type="term" value="C:endoplasmic reticulum membrane"/>
    <property type="evidence" value="ECO:0007669"/>
    <property type="project" value="UniProtKB-SubCell"/>
</dbReference>
<organism evidence="11 12">
    <name type="scientific">Schistosoma mattheei</name>
    <dbReference type="NCBI Taxonomy" id="31246"/>
    <lineage>
        <taxon>Eukaryota</taxon>
        <taxon>Metazoa</taxon>
        <taxon>Spiralia</taxon>
        <taxon>Lophotrochozoa</taxon>
        <taxon>Platyhelminthes</taxon>
        <taxon>Trematoda</taxon>
        <taxon>Digenea</taxon>
        <taxon>Strigeidida</taxon>
        <taxon>Schistosomatoidea</taxon>
        <taxon>Schistosomatidae</taxon>
        <taxon>Schistosoma</taxon>
    </lineage>
</organism>
<feature type="transmembrane region" description="Helical" evidence="10">
    <location>
        <begin position="6"/>
        <end position="28"/>
    </location>
</feature>
<evidence type="ECO:0000256" key="7">
    <source>
        <dbReference type="ARBA" id="ARBA00022824"/>
    </source>
</evidence>
<evidence type="ECO:0000256" key="10">
    <source>
        <dbReference type="SAM" id="Phobius"/>
    </source>
</evidence>
<dbReference type="AlphaFoldDB" id="A0A3P8HGH2"/>
<evidence type="ECO:0000256" key="2">
    <source>
        <dbReference type="ARBA" id="ARBA00010794"/>
    </source>
</evidence>
<evidence type="ECO:0000256" key="9">
    <source>
        <dbReference type="ARBA" id="ARBA00023136"/>
    </source>
</evidence>
<feature type="transmembrane region" description="Helical" evidence="10">
    <location>
        <begin position="63"/>
        <end position="82"/>
    </location>
</feature>
<evidence type="ECO:0000313" key="11">
    <source>
        <dbReference type="EMBL" id="VDP77195.1"/>
    </source>
</evidence>
<gene>
    <name evidence="11" type="ORF">SMTD_LOCUS18480</name>
</gene>
<evidence type="ECO:0000256" key="6">
    <source>
        <dbReference type="ARBA" id="ARBA00022777"/>
    </source>
</evidence>
<keyword evidence="12" id="KW-1185">Reference proteome</keyword>
<dbReference type="PANTHER" id="PTHR13205">
    <property type="entry name" value="TRANSMEMBRANE PROTEIN 15-RELATED"/>
    <property type="match status" value="1"/>
</dbReference>
<dbReference type="InterPro" id="IPR032974">
    <property type="entry name" value="Polypren_kinase"/>
</dbReference>
<keyword evidence="5 10" id="KW-0812">Transmembrane</keyword>
<sequence>MDVKPSSWSGVLSIAIGDSFAALVGRTYGKRRWPGSHRTYLGSFASFFSQMIAWTIISYYYSWYWLTGIIPLFIGVLIEAYIDQIDNLVIPLVVMLIFHSL</sequence>
<keyword evidence="6" id="KW-0418">Kinase</keyword>
<feature type="transmembrane region" description="Helical" evidence="10">
    <location>
        <begin position="40"/>
        <end position="57"/>
    </location>
</feature>
<evidence type="ECO:0000256" key="3">
    <source>
        <dbReference type="ARBA" id="ARBA00012132"/>
    </source>
</evidence>
<dbReference type="GO" id="GO:0004168">
    <property type="term" value="F:dolichol kinase activity"/>
    <property type="evidence" value="ECO:0007669"/>
    <property type="project" value="UniProtKB-EC"/>
</dbReference>
<accession>A0A3P8HGH2</accession>
<dbReference type="Proteomes" id="UP000269396">
    <property type="component" value="Unassembled WGS sequence"/>
</dbReference>
<evidence type="ECO:0000313" key="12">
    <source>
        <dbReference type="Proteomes" id="UP000269396"/>
    </source>
</evidence>
<protein>
    <recommendedName>
        <fullName evidence="3">dolichol kinase</fullName>
        <ecNumber evidence="3">2.7.1.108</ecNumber>
    </recommendedName>
</protein>